<proteinExistence type="inferred from homology"/>
<dbReference type="InterPro" id="IPR011989">
    <property type="entry name" value="ARM-like"/>
</dbReference>
<protein>
    <submittedName>
        <fullName evidence="3">Uncharacterized protein</fullName>
    </submittedName>
</protein>
<comment type="similarity">
    <text evidence="1">Belongs to the TTI2 family.</text>
</comment>
<dbReference type="GO" id="GO:0005634">
    <property type="term" value="C:nucleus"/>
    <property type="evidence" value="ECO:0007669"/>
    <property type="project" value="TreeGrafter"/>
</dbReference>
<dbReference type="InterPro" id="IPR018870">
    <property type="entry name" value="Tti2"/>
</dbReference>
<keyword evidence="4" id="KW-1185">Reference proteome</keyword>
<dbReference type="GO" id="GO:0110078">
    <property type="term" value="C:TTT Hsp90 cochaperone complex"/>
    <property type="evidence" value="ECO:0007669"/>
    <property type="project" value="InterPro"/>
</dbReference>
<dbReference type="AlphaFoldDB" id="A0AA40DSV7"/>
<dbReference type="EMBL" id="JAUKUA010000004">
    <property type="protein sequence ID" value="KAK0714934.1"/>
    <property type="molecule type" value="Genomic_DNA"/>
</dbReference>
<gene>
    <name evidence="3" type="ORF">B0H67DRAFT_229057</name>
</gene>
<dbReference type="SUPFAM" id="SSF48371">
    <property type="entry name" value="ARM repeat"/>
    <property type="match status" value="1"/>
</dbReference>
<evidence type="ECO:0000256" key="1">
    <source>
        <dbReference type="ARBA" id="ARBA00034736"/>
    </source>
</evidence>
<accession>A0AA40DSV7</accession>
<dbReference type="Pfam" id="PF10521">
    <property type="entry name" value="Tti2"/>
    <property type="match status" value="1"/>
</dbReference>
<reference evidence="3" key="1">
    <citation type="submission" date="2023-06" db="EMBL/GenBank/DDBJ databases">
        <title>Genome-scale phylogeny and comparative genomics of the fungal order Sordariales.</title>
        <authorList>
            <consortium name="Lawrence Berkeley National Laboratory"/>
            <person name="Hensen N."/>
            <person name="Bonometti L."/>
            <person name="Westerberg I."/>
            <person name="Brannstrom I.O."/>
            <person name="Guillou S."/>
            <person name="Cros-Aarteil S."/>
            <person name="Calhoun S."/>
            <person name="Haridas S."/>
            <person name="Kuo A."/>
            <person name="Mondo S."/>
            <person name="Pangilinan J."/>
            <person name="Riley R."/>
            <person name="Labutti K."/>
            <person name="Andreopoulos B."/>
            <person name="Lipzen A."/>
            <person name="Chen C."/>
            <person name="Yanf M."/>
            <person name="Daum C."/>
            <person name="Ng V."/>
            <person name="Clum A."/>
            <person name="Steindorff A."/>
            <person name="Ohm R."/>
            <person name="Martin F."/>
            <person name="Silar P."/>
            <person name="Natvig D."/>
            <person name="Lalanne C."/>
            <person name="Gautier V."/>
            <person name="Ament-Velasquez S.L."/>
            <person name="Kruys A."/>
            <person name="Hutchinson M.I."/>
            <person name="Powell A.J."/>
            <person name="Barry K."/>
            <person name="Miller A.N."/>
            <person name="Grigoriev I.V."/>
            <person name="Debuchy R."/>
            <person name="Gladieux P."/>
            <person name="Thoren M.H."/>
            <person name="Johannesson H."/>
        </authorList>
    </citation>
    <scope>NUCLEOTIDE SEQUENCE</scope>
    <source>
        <strain evidence="3">SMH4607-1</strain>
    </source>
</reference>
<dbReference type="Proteomes" id="UP001172102">
    <property type="component" value="Unassembled WGS sequence"/>
</dbReference>
<evidence type="ECO:0000256" key="2">
    <source>
        <dbReference type="SAM" id="MobiDB-lite"/>
    </source>
</evidence>
<dbReference type="InterPro" id="IPR016024">
    <property type="entry name" value="ARM-type_fold"/>
</dbReference>
<feature type="region of interest" description="Disordered" evidence="2">
    <location>
        <begin position="216"/>
        <end position="243"/>
    </location>
</feature>
<organism evidence="3 4">
    <name type="scientific">Lasiosphaeris hirsuta</name>
    <dbReference type="NCBI Taxonomy" id="260670"/>
    <lineage>
        <taxon>Eukaryota</taxon>
        <taxon>Fungi</taxon>
        <taxon>Dikarya</taxon>
        <taxon>Ascomycota</taxon>
        <taxon>Pezizomycotina</taxon>
        <taxon>Sordariomycetes</taxon>
        <taxon>Sordariomycetidae</taxon>
        <taxon>Sordariales</taxon>
        <taxon>Lasiosphaeriaceae</taxon>
        <taxon>Lasiosphaeris</taxon>
    </lineage>
</organism>
<dbReference type="Gene3D" id="1.25.10.10">
    <property type="entry name" value="Leucine-rich Repeat Variant"/>
    <property type="match status" value="1"/>
</dbReference>
<name>A0AA40DSV7_9PEZI</name>
<dbReference type="PANTHER" id="PTHR32226">
    <property type="entry name" value="TELO2-INTERACTING PROTEIN 2"/>
    <property type="match status" value="1"/>
</dbReference>
<dbReference type="GO" id="GO:0005829">
    <property type="term" value="C:cytosol"/>
    <property type="evidence" value="ECO:0007669"/>
    <property type="project" value="TreeGrafter"/>
</dbReference>
<comment type="caution">
    <text evidence="3">The sequence shown here is derived from an EMBL/GenBank/DDBJ whole genome shotgun (WGS) entry which is preliminary data.</text>
</comment>
<sequence>MSWLEELLSAAILASHKSAEERCNALAEDAPHPLTVLDLVSAAQEVPVKPDNTRVFMLLVLACLKKAAHQDSKDEDAVRVLAGIIAQTIKPLLWDLGRSMLPSSDEEEDTDKMIIALQRFAEAVEPATQALEHLAQLTSPATWVHDDEFWLTLIALSDTTQDWTKISPKVPGRANALIQARFAGDGSRKERFIVEDVLQRYLRPLFSRSKPASITTAGRKAEYQDPSAGRGEGIPNDSEETKPWKFKGSRAIPAVAWAVDQSHEQLIGKHWPLFIPVLLTLTDDNTTAVRCRGLKILTNFLAKFPSKTLRNAGLSQVFEDAIFPTLSYLPTLTPENESVQLLDPAFEALLCLANTMESTTPSGTTNHKIKLLDKMLREGVFSAYFHAKVHVHIVELLYRQLALILKQMGIYAVKHLKDLIPMISATLTDPFAPAAPAILRSAIKALQAVLAACWPRIPGSPWQDEIINALTLCWCNIHDDDTAVFVPVRPAFEQELILSAKALAAVLEIEGVDLAVTVTPLVAKQPSLGRLFASAG</sequence>
<dbReference type="PANTHER" id="PTHR32226:SF2">
    <property type="entry name" value="TELO2-INTERACTING PROTEIN 2"/>
    <property type="match status" value="1"/>
</dbReference>
<evidence type="ECO:0000313" key="3">
    <source>
        <dbReference type="EMBL" id="KAK0714934.1"/>
    </source>
</evidence>
<evidence type="ECO:0000313" key="4">
    <source>
        <dbReference type="Proteomes" id="UP001172102"/>
    </source>
</evidence>